<name>A0A5B7DSK2_PORTR</name>
<evidence type="ECO:0000313" key="2">
    <source>
        <dbReference type="Proteomes" id="UP000324222"/>
    </source>
</evidence>
<reference evidence="1 2" key="1">
    <citation type="submission" date="2019-05" db="EMBL/GenBank/DDBJ databases">
        <title>Another draft genome of Portunus trituberculatus and its Hox gene families provides insights of decapod evolution.</title>
        <authorList>
            <person name="Jeong J.-H."/>
            <person name="Song I."/>
            <person name="Kim S."/>
            <person name="Choi T."/>
            <person name="Kim D."/>
            <person name="Ryu S."/>
            <person name="Kim W."/>
        </authorList>
    </citation>
    <scope>NUCLEOTIDE SEQUENCE [LARGE SCALE GENOMIC DNA]</scope>
    <source>
        <tissue evidence="1">Muscle</tissue>
    </source>
</reference>
<protein>
    <submittedName>
        <fullName evidence="1">Uncharacterized protein</fullName>
    </submittedName>
</protein>
<organism evidence="1 2">
    <name type="scientific">Portunus trituberculatus</name>
    <name type="common">Swimming crab</name>
    <name type="synonym">Neptunus trituberculatus</name>
    <dbReference type="NCBI Taxonomy" id="210409"/>
    <lineage>
        <taxon>Eukaryota</taxon>
        <taxon>Metazoa</taxon>
        <taxon>Ecdysozoa</taxon>
        <taxon>Arthropoda</taxon>
        <taxon>Crustacea</taxon>
        <taxon>Multicrustacea</taxon>
        <taxon>Malacostraca</taxon>
        <taxon>Eumalacostraca</taxon>
        <taxon>Eucarida</taxon>
        <taxon>Decapoda</taxon>
        <taxon>Pleocyemata</taxon>
        <taxon>Brachyura</taxon>
        <taxon>Eubrachyura</taxon>
        <taxon>Portunoidea</taxon>
        <taxon>Portunidae</taxon>
        <taxon>Portuninae</taxon>
        <taxon>Portunus</taxon>
    </lineage>
</organism>
<proteinExistence type="predicted"/>
<keyword evidence="2" id="KW-1185">Reference proteome</keyword>
<evidence type="ECO:0000313" key="1">
    <source>
        <dbReference type="EMBL" id="MPC24245.1"/>
    </source>
</evidence>
<accession>A0A5B7DSK2</accession>
<dbReference type="Proteomes" id="UP000324222">
    <property type="component" value="Unassembled WGS sequence"/>
</dbReference>
<sequence length="230" mass="26206">MICDAFLVYSRFSTCFPRPTFVLDALTGNTCCAVPKRFLFVIQSCYAQLMHCGRLLLGMDEEAVKQPDNFLTTTYVTHLETLFTKTHHFPKRMPFSEPCTYNMGGLWRVVATLVRFAFDPEMKVHKQARGLKMLEQLYHNKMLIEERKKPEAAAVEQDLYSKALEALGSEKVSGMLVSAIFKLLHTVLQPWEEGSHAVDKIRRAGSMKTMVEGNKICNIVAMKEKLKTDC</sequence>
<dbReference type="OrthoDB" id="6359128at2759"/>
<dbReference type="AlphaFoldDB" id="A0A5B7DSK2"/>
<gene>
    <name evidence="1" type="ORF">E2C01_017322</name>
</gene>
<dbReference type="EMBL" id="VSRR010001305">
    <property type="protein sequence ID" value="MPC24245.1"/>
    <property type="molecule type" value="Genomic_DNA"/>
</dbReference>
<comment type="caution">
    <text evidence="1">The sequence shown here is derived from an EMBL/GenBank/DDBJ whole genome shotgun (WGS) entry which is preliminary data.</text>
</comment>